<evidence type="ECO:0000256" key="2">
    <source>
        <dbReference type="ARBA" id="ARBA00022801"/>
    </source>
</evidence>
<feature type="binding site" evidence="3">
    <location>
        <position position="136"/>
    </location>
    <ligand>
        <name>Mn(2+)</name>
        <dbReference type="ChEBI" id="CHEBI:29035"/>
        <label>2</label>
    </ligand>
</feature>
<feature type="binding site" evidence="3">
    <location>
        <position position="103"/>
    </location>
    <ligand>
        <name>Mn(2+)</name>
        <dbReference type="ChEBI" id="CHEBI:29035"/>
        <label>2</label>
    </ligand>
</feature>
<evidence type="ECO:0000313" key="5">
    <source>
        <dbReference type="EMBL" id="TVO53293.1"/>
    </source>
</evidence>
<comment type="similarity">
    <text evidence="1">Belongs to the peptidase M20 family.</text>
</comment>
<dbReference type="Pfam" id="PF07687">
    <property type="entry name" value="M20_dimer"/>
    <property type="match status" value="1"/>
</dbReference>
<dbReference type="Gene3D" id="3.40.630.10">
    <property type="entry name" value="Zn peptidases"/>
    <property type="match status" value="1"/>
</dbReference>
<gene>
    <name evidence="5" type="ORF">FHP91_16015</name>
</gene>
<keyword evidence="6" id="KW-1185">Reference proteome</keyword>
<dbReference type="SUPFAM" id="SSF53187">
    <property type="entry name" value="Zn-dependent exopeptidases"/>
    <property type="match status" value="1"/>
</dbReference>
<dbReference type="GO" id="GO:0046872">
    <property type="term" value="F:metal ion binding"/>
    <property type="evidence" value="ECO:0007669"/>
    <property type="project" value="UniProtKB-KW"/>
</dbReference>
<comment type="caution">
    <text evidence="5">The sequence shown here is derived from an EMBL/GenBank/DDBJ whole genome shotgun (WGS) entry which is preliminary data.</text>
</comment>
<dbReference type="GO" id="GO:0016787">
    <property type="term" value="F:hydrolase activity"/>
    <property type="evidence" value="ECO:0007669"/>
    <property type="project" value="UniProtKB-KW"/>
</dbReference>
<dbReference type="InterPro" id="IPR002933">
    <property type="entry name" value="Peptidase_M20"/>
</dbReference>
<dbReference type="InterPro" id="IPR036264">
    <property type="entry name" value="Bact_exopeptidase_dim_dom"/>
</dbReference>
<evidence type="ECO:0000259" key="4">
    <source>
        <dbReference type="Pfam" id="PF07687"/>
    </source>
</evidence>
<comment type="cofactor">
    <cofactor evidence="3">
        <name>Mn(2+)</name>
        <dbReference type="ChEBI" id="CHEBI:29035"/>
    </cofactor>
    <text evidence="3">The Mn(2+) ion enhances activity.</text>
</comment>
<dbReference type="CDD" id="cd05666">
    <property type="entry name" value="M20_Acy1-like"/>
    <property type="match status" value="1"/>
</dbReference>
<dbReference type="Proteomes" id="UP000319502">
    <property type="component" value="Unassembled WGS sequence"/>
</dbReference>
<evidence type="ECO:0000256" key="3">
    <source>
        <dbReference type="PIRSR" id="PIRSR005962-1"/>
    </source>
</evidence>
<proteinExistence type="inferred from homology"/>
<evidence type="ECO:0000256" key="1">
    <source>
        <dbReference type="ARBA" id="ARBA00006153"/>
    </source>
</evidence>
<keyword evidence="3" id="KW-0464">Manganese</keyword>
<dbReference type="FunFam" id="3.30.70.360:FF:000014">
    <property type="entry name" value="N-acyl-L-amino acid amidohydrolase"/>
    <property type="match status" value="1"/>
</dbReference>
<keyword evidence="3" id="KW-0479">Metal-binding</keyword>
<keyword evidence="2 5" id="KW-0378">Hydrolase</keyword>
<name>A0A557QK63_9RHOO</name>
<dbReference type="NCBIfam" id="TIGR01891">
    <property type="entry name" value="amidohydrolases"/>
    <property type="match status" value="1"/>
</dbReference>
<feature type="binding site" evidence="3">
    <location>
        <position position="360"/>
    </location>
    <ligand>
        <name>Mn(2+)</name>
        <dbReference type="ChEBI" id="CHEBI:29035"/>
        <label>2</label>
    </ligand>
</feature>
<dbReference type="EMBL" id="VMNK01000015">
    <property type="protein sequence ID" value="TVO53293.1"/>
    <property type="molecule type" value="Genomic_DNA"/>
</dbReference>
<dbReference type="SUPFAM" id="SSF55031">
    <property type="entry name" value="Bacterial exopeptidase dimerisation domain"/>
    <property type="match status" value="1"/>
</dbReference>
<dbReference type="Pfam" id="PF01546">
    <property type="entry name" value="Peptidase_M20"/>
    <property type="match status" value="1"/>
</dbReference>
<dbReference type="InterPro" id="IPR011650">
    <property type="entry name" value="Peptidase_M20_dimer"/>
</dbReference>
<accession>A0A557QK63</accession>
<feature type="binding site" evidence="3">
    <location>
        <position position="101"/>
    </location>
    <ligand>
        <name>Mn(2+)</name>
        <dbReference type="ChEBI" id="CHEBI:29035"/>
        <label>2</label>
    </ligand>
</feature>
<dbReference type="PIRSF" id="PIRSF005962">
    <property type="entry name" value="Pept_M20D_amidohydro"/>
    <property type="match status" value="1"/>
</dbReference>
<dbReference type="Gene3D" id="3.30.70.360">
    <property type="match status" value="1"/>
</dbReference>
<feature type="binding site" evidence="3">
    <location>
        <position position="162"/>
    </location>
    <ligand>
        <name>Mn(2+)</name>
        <dbReference type="ChEBI" id="CHEBI:29035"/>
        <label>2</label>
    </ligand>
</feature>
<organism evidence="5 6">
    <name type="scientific">Denitromonas halophila</name>
    <dbReference type="NCBI Taxonomy" id="1629404"/>
    <lineage>
        <taxon>Bacteria</taxon>
        <taxon>Pseudomonadati</taxon>
        <taxon>Pseudomonadota</taxon>
        <taxon>Betaproteobacteria</taxon>
        <taxon>Rhodocyclales</taxon>
        <taxon>Zoogloeaceae</taxon>
        <taxon>Denitromonas</taxon>
    </lineage>
</organism>
<dbReference type="PANTHER" id="PTHR11014">
    <property type="entry name" value="PEPTIDASE M20 FAMILY MEMBER"/>
    <property type="match status" value="1"/>
</dbReference>
<dbReference type="OrthoDB" id="8875216at2"/>
<protein>
    <submittedName>
        <fullName evidence="5">Amidohydrolase</fullName>
    </submittedName>
</protein>
<evidence type="ECO:0000313" key="6">
    <source>
        <dbReference type="Proteomes" id="UP000319502"/>
    </source>
</evidence>
<reference evidence="5 6" key="1">
    <citation type="submission" date="2019-07" db="EMBL/GenBank/DDBJ databases">
        <title>The pathways for chlorine oxyanion respiration interact through the shared metabolite chlorate.</title>
        <authorList>
            <person name="Barnum T.P."/>
            <person name="Cheng Y."/>
            <person name="Hill K.A."/>
            <person name="Lucas L.N."/>
            <person name="Carlson H.K."/>
            <person name="Coates J.D."/>
        </authorList>
    </citation>
    <scope>NUCLEOTIDE SEQUENCE [LARGE SCALE GENOMIC DNA]</scope>
    <source>
        <strain evidence="5 6">SFB-3</strain>
    </source>
</reference>
<dbReference type="RefSeq" id="WP_144310531.1">
    <property type="nucleotide sequence ID" value="NZ_VMNK01000015.1"/>
</dbReference>
<dbReference type="AlphaFoldDB" id="A0A557QK63"/>
<sequence>MKILDAVKQQHAALTNLRRDIHAHPELAFDEHRTAALVADRLEAAGIETHRGIGRTGVVGVIRAGTSKRAIGLRADMDALPMQERNTFPHHSKHPGRMHACGHDGHTAMLLGAAEHLARHPDFDGTVVFIFQPAEEGDGGGREMVEDGLFERFPMDAVFGLHNWPGLPAGSFAVHAGPVMASADRFDIEVLGHGAHAAMPHLGVDPVVAGSALVQALQTIVTRTLDPLDPAVLSVTQFHAGEAYNVIPDRARITGTVRAFSTEVQSQIEAAMQRICQGIGAAYNVNVRFNYIRGYPATINTPAEAALCAEVAGALVGEGAVRTDLKPSMGAEDFAYFLHEKPGCYVWLGNGPGEGGCTLHNPNYDFNDAVIPTGVSYWVGLVDRLLTA</sequence>
<dbReference type="InterPro" id="IPR017439">
    <property type="entry name" value="Amidohydrolase"/>
</dbReference>
<feature type="domain" description="Peptidase M20 dimerisation" evidence="4">
    <location>
        <begin position="185"/>
        <end position="278"/>
    </location>
</feature>
<dbReference type="PANTHER" id="PTHR11014:SF63">
    <property type="entry name" value="METALLOPEPTIDASE, PUTATIVE (AFU_ORTHOLOGUE AFUA_6G09600)-RELATED"/>
    <property type="match status" value="1"/>
</dbReference>